<protein>
    <submittedName>
        <fullName evidence="1">Uncharacterized protein</fullName>
    </submittedName>
</protein>
<reference evidence="1" key="1">
    <citation type="submission" date="2023-04" db="EMBL/GenBank/DDBJ databases">
        <title>Draft Genome sequencing of Naganishia species isolated from polar environments using Oxford Nanopore Technology.</title>
        <authorList>
            <person name="Leo P."/>
            <person name="Venkateswaran K."/>
        </authorList>
    </citation>
    <scope>NUCLEOTIDE SEQUENCE</scope>
    <source>
        <strain evidence="1">MNA-CCFEE 5262</strain>
    </source>
</reference>
<dbReference type="EMBL" id="JASBWS010000009">
    <property type="protein sequence ID" value="KAJ9114414.1"/>
    <property type="molecule type" value="Genomic_DNA"/>
</dbReference>
<gene>
    <name evidence="1" type="ORF">QFC20_001557</name>
</gene>
<keyword evidence="2" id="KW-1185">Reference proteome</keyword>
<organism evidence="1 2">
    <name type="scientific">Naganishia adeliensis</name>
    <dbReference type="NCBI Taxonomy" id="92952"/>
    <lineage>
        <taxon>Eukaryota</taxon>
        <taxon>Fungi</taxon>
        <taxon>Dikarya</taxon>
        <taxon>Basidiomycota</taxon>
        <taxon>Agaricomycotina</taxon>
        <taxon>Tremellomycetes</taxon>
        <taxon>Filobasidiales</taxon>
        <taxon>Filobasidiaceae</taxon>
        <taxon>Naganishia</taxon>
    </lineage>
</organism>
<accession>A0ACC2WRL5</accession>
<evidence type="ECO:0000313" key="2">
    <source>
        <dbReference type="Proteomes" id="UP001230649"/>
    </source>
</evidence>
<proteinExistence type="predicted"/>
<evidence type="ECO:0000313" key="1">
    <source>
        <dbReference type="EMBL" id="KAJ9114414.1"/>
    </source>
</evidence>
<sequence length="451" mass="51111">MAPDRNIANAMKRSEVFKKDKKQKRQAKLDRRLEQRKAERNGEEGAELKRQRLATNVPRTLDNTREYDPNSYLTANPESLASLAARRKIVRQEAPAADDSEEDDEEEGSEEEDEEPQAGPSRLQGRKARGDADEEMDDRFQMDEDMPDAEVGEDDAEAEAEGDEENADEQPEAPPQYMAPPRILLTTSPSPTKATYEFLAELRSVFPGAEVRKRLKGKGYEMGRIARWAAKREYAAMVVVNEDHKRPNAITVINLPAGPTAYFKLSSIQLGNQIAGHARPSPHSPELILNGFSTLLGISIGRLFGSMFPPMPMFRGRQVVTLHNQRDFLFFRRHRYMFASPTKAKLQEIGPKFTLKLRWLRKGLPSVLAADGVAPHAKNADKASDEEDVEEEEGKDVAMDEDKDGEEEEATGKKKEENVVNGVKIPALDEEQEYEWKWKPKMDVNRRQFYL</sequence>
<name>A0ACC2WRL5_9TREE</name>
<dbReference type="Proteomes" id="UP001230649">
    <property type="component" value="Unassembled WGS sequence"/>
</dbReference>
<comment type="caution">
    <text evidence="1">The sequence shown here is derived from an EMBL/GenBank/DDBJ whole genome shotgun (WGS) entry which is preliminary data.</text>
</comment>